<dbReference type="OrthoDB" id="9780660at2"/>
<reference evidence="2 3" key="1">
    <citation type="submission" date="2018-08" db="EMBL/GenBank/DDBJ databases">
        <title>Genomic Encyclopedia of Type Strains, Phase IV (KMG-IV): sequencing the most valuable type-strain genomes for metagenomic binning, comparative biology and taxonomic classification.</title>
        <authorList>
            <person name="Goeker M."/>
        </authorList>
    </citation>
    <scope>NUCLEOTIDE SEQUENCE [LARGE SCALE GENOMIC DNA]</scope>
    <source>
        <strain evidence="2 3">DSM 23923</strain>
    </source>
</reference>
<dbReference type="SUPFAM" id="SSF82549">
    <property type="entry name" value="DAK1/DegV-like"/>
    <property type="match status" value="1"/>
</dbReference>
<sequence>MKIAIVTDSTADLPKQVVQQHDIGVVPLYINIGENSYLDGVDMTREAFYLGLPHFKHHPTTAVPGIDAFLKAFNHALETGADAVISLHISKTLSNTVDVARLAAERIKEIPVHVLDTGNLSLGVGLLARRAALMAEAGEKVKTILAEISDKAQRTYTFAVLSTLEFLRRSGRLSNLQFGLGSLLILKPIIKMNNGVTDLEKTRTITGSHRRLMELVEEKGKLEELAFVHTHAPEKIARLQEEAAYLVPQGLPAMVGEVTPVIGSHIGPGAVGFSFIQAV</sequence>
<dbReference type="PROSITE" id="PS51482">
    <property type="entry name" value="DEGV"/>
    <property type="match status" value="1"/>
</dbReference>
<evidence type="ECO:0000256" key="1">
    <source>
        <dbReference type="ARBA" id="ARBA00023121"/>
    </source>
</evidence>
<evidence type="ECO:0000313" key="3">
    <source>
        <dbReference type="Proteomes" id="UP000256388"/>
    </source>
</evidence>
<dbReference type="InterPro" id="IPR043168">
    <property type="entry name" value="DegV_C"/>
</dbReference>
<dbReference type="EMBL" id="QUMS01000003">
    <property type="protein sequence ID" value="REG07295.1"/>
    <property type="molecule type" value="Genomic_DNA"/>
</dbReference>
<dbReference type="Gene3D" id="3.40.50.10170">
    <property type="match status" value="1"/>
</dbReference>
<dbReference type="PANTHER" id="PTHR33434:SF2">
    <property type="entry name" value="FATTY ACID-BINDING PROTEIN TM_1468"/>
    <property type="match status" value="1"/>
</dbReference>
<dbReference type="Proteomes" id="UP000256388">
    <property type="component" value="Unassembled WGS sequence"/>
</dbReference>
<keyword evidence="1" id="KW-0446">Lipid-binding</keyword>
<dbReference type="InterPro" id="IPR003797">
    <property type="entry name" value="DegV"/>
</dbReference>
<evidence type="ECO:0000313" key="2">
    <source>
        <dbReference type="EMBL" id="REG07295.1"/>
    </source>
</evidence>
<dbReference type="Gene3D" id="3.30.1180.10">
    <property type="match status" value="1"/>
</dbReference>
<dbReference type="Pfam" id="PF02645">
    <property type="entry name" value="DegV"/>
    <property type="match status" value="1"/>
</dbReference>
<dbReference type="NCBIfam" id="TIGR00762">
    <property type="entry name" value="DegV"/>
    <property type="match status" value="1"/>
</dbReference>
<dbReference type="InterPro" id="IPR050270">
    <property type="entry name" value="DegV_domain_contain"/>
</dbReference>
<dbReference type="RefSeq" id="WP_116225765.1">
    <property type="nucleotide sequence ID" value="NZ_AP018437.1"/>
</dbReference>
<organism evidence="2 3">
    <name type="scientific">Pelolinea submarina</name>
    <dbReference type="NCBI Taxonomy" id="913107"/>
    <lineage>
        <taxon>Bacteria</taxon>
        <taxon>Bacillati</taxon>
        <taxon>Chloroflexota</taxon>
        <taxon>Anaerolineae</taxon>
        <taxon>Anaerolineales</taxon>
        <taxon>Anaerolineaceae</taxon>
        <taxon>Pelolinea</taxon>
    </lineage>
</organism>
<dbReference type="GO" id="GO:0008289">
    <property type="term" value="F:lipid binding"/>
    <property type="evidence" value="ECO:0007669"/>
    <property type="project" value="UniProtKB-KW"/>
</dbReference>
<protein>
    <submittedName>
        <fullName evidence="2">DegV family protein with EDD domain</fullName>
    </submittedName>
</protein>
<name>A0A347ZWB5_9CHLR</name>
<dbReference type="PANTHER" id="PTHR33434">
    <property type="entry name" value="DEGV DOMAIN-CONTAINING PROTEIN DR_1986-RELATED"/>
    <property type="match status" value="1"/>
</dbReference>
<proteinExistence type="predicted"/>
<dbReference type="AlphaFoldDB" id="A0A347ZWB5"/>
<gene>
    <name evidence="2" type="ORF">DFR64_2500</name>
</gene>
<keyword evidence="3" id="KW-1185">Reference proteome</keyword>
<comment type="caution">
    <text evidence="2">The sequence shown here is derived from an EMBL/GenBank/DDBJ whole genome shotgun (WGS) entry which is preliminary data.</text>
</comment>
<accession>A0A347ZWB5</accession>